<dbReference type="GO" id="GO:0004683">
    <property type="term" value="F:calcium/calmodulin-dependent protein kinase activity"/>
    <property type="evidence" value="ECO:0007669"/>
    <property type="project" value="UniProtKB-EC"/>
</dbReference>
<dbReference type="InterPro" id="IPR000719">
    <property type="entry name" value="Prot_kinase_dom"/>
</dbReference>
<dbReference type="PROSITE" id="PS50011">
    <property type="entry name" value="PROTEIN_KINASE_DOM"/>
    <property type="match status" value="1"/>
</dbReference>
<dbReference type="InterPro" id="IPR011009">
    <property type="entry name" value="Kinase-like_dom_sf"/>
</dbReference>
<comment type="caution">
    <text evidence="3">The sequence shown here is derived from an EMBL/GenBank/DDBJ whole genome shotgun (WGS) entry which is preliminary data.</text>
</comment>
<organism evidence="3 4">
    <name type="scientific">Fusarium irregulare</name>
    <dbReference type="NCBI Taxonomy" id="2494466"/>
    <lineage>
        <taxon>Eukaryota</taxon>
        <taxon>Fungi</taxon>
        <taxon>Dikarya</taxon>
        <taxon>Ascomycota</taxon>
        <taxon>Pezizomycotina</taxon>
        <taxon>Sordariomycetes</taxon>
        <taxon>Hypocreomycetidae</taxon>
        <taxon>Hypocreales</taxon>
        <taxon>Nectriaceae</taxon>
        <taxon>Fusarium</taxon>
        <taxon>Fusarium incarnatum-equiseti species complex</taxon>
    </lineage>
</organism>
<sequence>MIQERSGKPADMWSIGVIAYSILAGYSPFRSDSLDDLIEECTQAGIVFHERYWKDISNSAKDFILQLLRPKPEDRFTIMAAKSHPWITGKKKTRGRIEVLRFAVPPKQEECESESVVVPPKPEECDSESDDDDDMLKYFDTEIEKAEAELYKLSHLEKAKLPTHVMARYAALSLGAAVKIVEEDEGLLNMVKELPEAANRPQPGTVDESTPAEYEPLTI</sequence>
<evidence type="ECO:0000259" key="2">
    <source>
        <dbReference type="PROSITE" id="PS50011"/>
    </source>
</evidence>
<dbReference type="EMBL" id="JAPDHF010000001">
    <property type="protein sequence ID" value="KAJ4024602.1"/>
    <property type="molecule type" value="Genomic_DNA"/>
</dbReference>
<keyword evidence="4" id="KW-1185">Reference proteome</keyword>
<dbReference type="SUPFAM" id="SSF56112">
    <property type="entry name" value="Protein kinase-like (PK-like)"/>
    <property type="match status" value="1"/>
</dbReference>
<dbReference type="AlphaFoldDB" id="A0A9W8Q0K2"/>
<dbReference type="GO" id="GO:0005524">
    <property type="term" value="F:ATP binding"/>
    <property type="evidence" value="ECO:0007669"/>
    <property type="project" value="InterPro"/>
</dbReference>
<keyword evidence="3" id="KW-0808">Transferase</keyword>
<accession>A0A9W8Q0K2</accession>
<proteinExistence type="predicted"/>
<dbReference type="Gene3D" id="1.10.510.10">
    <property type="entry name" value="Transferase(Phosphotransferase) domain 1"/>
    <property type="match status" value="1"/>
</dbReference>
<reference evidence="3" key="1">
    <citation type="submission" date="2022-10" db="EMBL/GenBank/DDBJ databases">
        <title>Fusarium specimens isolated from Avocado Roots.</title>
        <authorList>
            <person name="Stajich J."/>
            <person name="Roper C."/>
            <person name="Heimlech-Rivalta G."/>
        </authorList>
    </citation>
    <scope>NUCLEOTIDE SEQUENCE</scope>
    <source>
        <strain evidence="3">CF00143</strain>
    </source>
</reference>
<evidence type="ECO:0000313" key="3">
    <source>
        <dbReference type="EMBL" id="KAJ4024602.1"/>
    </source>
</evidence>
<keyword evidence="3" id="KW-0418">Kinase</keyword>
<dbReference type="Proteomes" id="UP001152130">
    <property type="component" value="Unassembled WGS sequence"/>
</dbReference>
<dbReference type="EC" id="2.7.11.17" evidence="3"/>
<evidence type="ECO:0000313" key="4">
    <source>
        <dbReference type="Proteomes" id="UP001152130"/>
    </source>
</evidence>
<dbReference type="Pfam" id="PF00069">
    <property type="entry name" value="Pkinase"/>
    <property type="match status" value="1"/>
</dbReference>
<evidence type="ECO:0000256" key="1">
    <source>
        <dbReference type="SAM" id="MobiDB-lite"/>
    </source>
</evidence>
<feature type="region of interest" description="Disordered" evidence="1">
    <location>
        <begin position="194"/>
        <end position="219"/>
    </location>
</feature>
<feature type="domain" description="Protein kinase" evidence="2">
    <location>
        <begin position="1"/>
        <end position="87"/>
    </location>
</feature>
<name>A0A9W8Q0K2_9HYPO</name>
<protein>
    <submittedName>
        <fullName evidence="3">Calmodulin-dependent protein kinase cmk2</fullName>
        <ecNumber evidence="3">2.7.11.17</ecNumber>
    </submittedName>
</protein>
<gene>
    <name evidence="3" type="primary">CMK2_1</name>
    <name evidence="3" type="ORF">NW766_000841</name>
</gene>
<dbReference type="PANTHER" id="PTHR24347">
    <property type="entry name" value="SERINE/THREONINE-PROTEIN KINASE"/>
    <property type="match status" value="1"/>
</dbReference>